<evidence type="ECO:0000256" key="1">
    <source>
        <dbReference type="ARBA" id="ARBA00004429"/>
    </source>
</evidence>
<dbReference type="RefSeq" id="WP_053997802.1">
    <property type="nucleotide sequence ID" value="NZ_JXMU01000002.1"/>
</dbReference>
<dbReference type="PANTHER" id="PTHR35011">
    <property type="entry name" value="2,3-DIKETO-L-GULONATE TRAP TRANSPORTER SMALL PERMEASE PROTEIN YIAM"/>
    <property type="match status" value="1"/>
</dbReference>
<evidence type="ECO:0000256" key="9">
    <source>
        <dbReference type="RuleBase" id="RU369079"/>
    </source>
</evidence>
<dbReference type="GO" id="GO:0005886">
    <property type="term" value="C:plasma membrane"/>
    <property type="evidence" value="ECO:0007669"/>
    <property type="project" value="UniProtKB-SubCell"/>
</dbReference>
<comment type="subcellular location">
    <subcellularLocation>
        <location evidence="1 9">Cell inner membrane</location>
        <topology evidence="1 9">Multi-pass membrane protein</topology>
    </subcellularLocation>
</comment>
<comment type="caution">
    <text evidence="11">The sequence shown here is derived from an EMBL/GenBank/DDBJ whole genome shotgun (WGS) entry which is preliminary data.</text>
</comment>
<evidence type="ECO:0000259" key="10">
    <source>
        <dbReference type="Pfam" id="PF04290"/>
    </source>
</evidence>
<feature type="transmembrane region" description="Helical" evidence="9">
    <location>
        <begin position="59"/>
        <end position="76"/>
    </location>
</feature>
<dbReference type="InterPro" id="IPR007387">
    <property type="entry name" value="TRAP_DctQ"/>
</dbReference>
<evidence type="ECO:0000313" key="11">
    <source>
        <dbReference type="EMBL" id="KPB02683.1"/>
    </source>
</evidence>
<feature type="transmembrane region" description="Helical" evidence="9">
    <location>
        <begin position="135"/>
        <end position="157"/>
    </location>
</feature>
<comment type="function">
    <text evidence="9">Part of the tripartite ATP-independent periplasmic (TRAP) transport system.</text>
</comment>
<evidence type="ECO:0000256" key="4">
    <source>
        <dbReference type="ARBA" id="ARBA00022519"/>
    </source>
</evidence>
<dbReference type="STRING" id="1514904.SU32_02820"/>
<evidence type="ECO:0000256" key="3">
    <source>
        <dbReference type="ARBA" id="ARBA00022475"/>
    </source>
</evidence>
<keyword evidence="6 9" id="KW-1133">Transmembrane helix</keyword>
<dbReference type="EMBL" id="JXMU01000002">
    <property type="protein sequence ID" value="KPB02683.1"/>
    <property type="molecule type" value="Genomic_DNA"/>
</dbReference>
<dbReference type="Pfam" id="PF04290">
    <property type="entry name" value="DctQ"/>
    <property type="match status" value="1"/>
</dbReference>
<keyword evidence="3" id="KW-1003">Cell membrane</keyword>
<dbReference type="OrthoDB" id="4964541at2"/>
<dbReference type="PANTHER" id="PTHR35011:SF2">
    <property type="entry name" value="2,3-DIKETO-L-GULONATE TRAP TRANSPORTER SMALL PERMEASE PROTEIN YIAM"/>
    <property type="match status" value="1"/>
</dbReference>
<name>A0A0M9GPK3_9HYPH</name>
<evidence type="ECO:0000256" key="7">
    <source>
        <dbReference type="ARBA" id="ARBA00023136"/>
    </source>
</evidence>
<evidence type="ECO:0000256" key="8">
    <source>
        <dbReference type="ARBA" id="ARBA00038436"/>
    </source>
</evidence>
<keyword evidence="4 9" id="KW-0997">Cell inner membrane</keyword>
<evidence type="ECO:0000256" key="6">
    <source>
        <dbReference type="ARBA" id="ARBA00022989"/>
    </source>
</evidence>
<keyword evidence="12" id="KW-1185">Reference proteome</keyword>
<organism evidence="11 12">
    <name type="scientific">Ahrensia marina</name>
    <dbReference type="NCBI Taxonomy" id="1514904"/>
    <lineage>
        <taxon>Bacteria</taxon>
        <taxon>Pseudomonadati</taxon>
        <taxon>Pseudomonadota</taxon>
        <taxon>Alphaproteobacteria</taxon>
        <taxon>Hyphomicrobiales</taxon>
        <taxon>Ahrensiaceae</taxon>
        <taxon>Ahrensia</taxon>
    </lineage>
</organism>
<accession>A0A0M9GPK3</accession>
<keyword evidence="5 9" id="KW-0812">Transmembrane</keyword>
<sequence length="172" mass="19571">MSSPNKNGFFGTLMRVEEAIISCMKWCIILGMAGMVLVVFLQITSRYLFSFSLGWSEEVARLLFICIVFLGAAILARREQHLTVTIFTEMFQGRLRHFAAAFASFVALVCSYYLVRGGYATLIREWDQRTPGLQFPMGVIFTVIFISVTLMAIWLFVVMIKHGRQIFIGDET</sequence>
<evidence type="ECO:0000256" key="2">
    <source>
        <dbReference type="ARBA" id="ARBA00022448"/>
    </source>
</evidence>
<feature type="domain" description="Tripartite ATP-independent periplasmic transporters DctQ component" evidence="10">
    <location>
        <begin position="35"/>
        <end position="160"/>
    </location>
</feature>
<reference evidence="11 12" key="1">
    <citation type="submission" date="2015-01" db="EMBL/GenBank/DDBJ databases">
        <title>Ahrensia donghaiensis sp. nov., a novel dimethylsulphoniopropionate-cleavage bacterium isolated from seawater and emended descriptions of the genus Ahrensia and Ahrensia kielensis.</title>
        <authorList>
            <person name="Liu J."/>
        </authorList>
    </citation>
    <scope>NUCLEOTIDE SEQUENCE [LARGE SCALE GENOMIC DNA]</scope>
    <source>
        <strain evidence="11 12">LZD062</strain>
    </source>
</reference>
<feature type="transmembrane region" description="Helical" evidence="9">
    <location>
        <begin position="97"/>
        <end position="115"/>
    </location>
</feature>
<comment type="similarity">
    <text evidence="8 9">Belongs to the TRAP transporter small permease family.</text>
</comment>
<dbReference type="PATRIC" id="fig|1514904.3.peg.1769"/>
<dbReference type="AlphaFoldDB" id="A0A0M9GPK3"/>
<comment type="subunit">
    <text evidence="9">The complex comprises the extracytoplasmic solute receptor protein and the two transmembrane proteins.</text>
</comment>
<evidence type="ECO:0000256" key="5">
    <source>
        <dbReference type="ARBA" id="ARBA00022692"/>
    </source>
</evidence>
<dbReference type="Proteomes" id="UP000038011">
    <property type="component" value="Unassembled WGS sequence"/>
</dbReference>
<dbReference type="GO" id="GO:0015740">
    <property type="term" value="P:C4-dicarboxylate transport"/>
    <property type="evidence" value="ECO:0007669"/>
    <property type="project" value="TreeGrafter"/>
</dbReference>
<evidence type="ECO:0000313" key="12">
    <source>
        <dbReference type="Proteomes" id="UP000038011"/>
    </source>
</evidence>
<dbReference type="GO" id="GO:0022857">
    <property type="term" value="F:transmembrane transporter activity"/>
    <property type="evidence" value="ECO:0007669"/>
    <property type="project" value="UniProtKB-UniRule"/>
</dbReference>
<keyword evidence="2 9" id="KW-0813">Transport</keyword>
<keyword evidence="7 9" id="KW-0472">Membrane</keyword>
<protein>
    <recommendedName>
        <fullName evidence="9">TRAP transporter small permease protein</fullName>
    </recommendedName>
</protein>
<dbReference type="InterPro" id="IPR055348">
    <property type="entry name" value="DctQ"/>
</dbReference>
<proteinExistence type="inferred from homology"/>
<feature type="transmembrane region" description="Helical" evidence="9">
    <location>
        <begin position="20"/>
        <end position="43"/>
    </location>
</feature>
<gene>
    <name evidence="11" type="ORF">SU32_02820</name>
</gene>